<gene>
    <name evidence="1" type="ORF">SAMN04488082_101162</name>
</gene>
<reference evidence="2" key="1">
    <citation type="submission" date="2016-10" db="EMBL/GenBank/DDBJ databases">
        <authorList>
            <person name="Varghese N."/>
            <person name="Submissions S."/>
        </authorList>
    </citation>
    <scope>NUCLEOTIDE SEQUENCE [LARGE SCALE GENOMIC DNA]</scope>
    <source>
        <strain evidence="2">DSM 5918</strain>
    </source>
</reference>
<name>A0A1I3N327_9BACT</name>
<dbReference type="STRING" id="52560.SAMN04488082_101162"/>
<dbReference type="AlphaFoldDB" id="A0A1I3N327"/>
<dbReference type="Proteomes" id="UP000198635">
    <property type="component" value="Unassembled WGS sequence"/>
</dbReference>
<proteinExistence type="predicted"/>
<accession>A0A1I3N327</accession>
<evidence type="ECO:0000313" key="2">
    <source>
        <dbReference type="Proteomes" id="UP000198635"/>
    </source>
</evidence>
<sequence>MNDTSIIHPDVCGRCAARGRTCCTVTSGDEEFCFPISIPEMNAIRGAGQGGEDSFVLVPNTPGFVEQLGFLMPERDIAAAFPRQGSHWRLATTPQGECTFLGHDGCVLDRSVRPIYCRLFPLWQFHGQLTWFTAAECLANEECASLATMIEAMNTSSAEVRALFGEMCSKLGLEPDAKVKS</sequence>
<organism evidence="1 2">
    <name type="scientific">Desulfomicrobium apsheronum</name>
    <dbReference type="NCBI Taxonomy" id="52560"/>
    <lineage>
        <taxon>Bacteria</taxon>
        <taxon>Pseudomonadati</taxon>
        <taxon>Thermodesulfobacteriota</taxon>
        <taxon>Desulfovibrionia</taxon>
        <taxon>Desulfovibrionales</taxon>
        <taxon>Desulfomicrobiaceae</taxon>
        <taxon>Desulfomicrobium</taxon>
    </lineage>
</organism>
<protein>
    <recommendedName>
        <fullName evidence="3">Zinc-or iron-chelating domain-containing protein</fullName>
    </recommendedName>
</protein>
<evidence type="ECO:0008006" key="3">
    <source>
        <dbReference type="Google" id="ProtNLM"/>
    </source>
</evidence>
<evidence type="ECO:0000313" key="1">
    <source>
        <dbReference type="EMBL" id="SFJ03619.1"/>
    </source>
</evidence>
<keyword evidence="2" id="KW-1185">Reference proteome</keyword>
<dbReference type="EMBL" id="FORX01000001">
    <property type="protein sequence ID" value="SFJ03619.1"/>
    <property type="molecule type" value="Genomic_DNA"/>
</dbReference>
<dbReference type="OrthoDB" id="275146at2"/>
<dbReference type="RefSeq" id="WP_143075496.1">
    <property type="nucleotide sequence ID" value="NZ_FORX01000001.1"/>
</dbReference>